<feature type="compositionally biased region" description="Basic and acidic residues" evidence="4">
    <location>
        <begin position="497"/>
        <end position="507"/>
    </location>
</feature>
<feature type="compositionally biased region" description="Basic and acidic residues" evidence="4">
    <location>
        <begin position="1054"/>
        <end position="1063"/>
    </location>
</feature>
<dbReference type="PANTHER" id="PTHR18875">
    <property type="entry name" value="SARCOMA ANTIGEN NY-SAR-24/CYTOSKELETAL PROTEIN SOJO"/>
    <property type="match status" value="1"/>
</dbReference>
<evidence type="ECO:0000256" key="1">
    <source>
        <dbReference type="ARBA" id="ARBA00004496"/>
    </source>
</evidence>
<dbReference type="GO" id="GO:0005737">
    <property type="term" value="C:cytoplasm"/>
    <property type="evidence" value="ECO:0007669"/>
    <property type="project" value="UniProtKB-SubCell"/>
</dbReference>
<feature type="compositionally biased region" description="Low complexity" evidence="4">
    <location>
        <begin position="1210"/>
        <end position="1224"/>
    </location>
</feature>
<sequence length="1238" mass="130665">MTFSPAGDVGDQLGGFLHLQEPRLGFGHRVFFGDTPPRALPASGWAGAAATASCGPMTSGAVDTRLFPSPVAWPQAARLFSGRFSFDVVRVCTFAFDLSPVELVQKTLTKAHSQGLPALGLCGLRPRPGLRPFPVISRRVALARGCAPPTPAPASCAGASCPCGAFATPWLGLWLRWPRSLATLSVVAGPAALWARCCPAGPADPRRVQAREQSCGSGMDGQAHNPAGVSPCEAELQELMEQIDIMVSSKKLDWERKMRALETRLDLRDQELANAQTCLDQKGQEVRTGSRQLPRPGTASAHAPPSAAAREAPVAPAGPCWGVRAQPPSTHADRAEWGASDEGPCQERARGAGRGGREGVSARPPAAVRGGRAPEGGGPDTGGGCGTSERWRVVQTRPVDGHPRPGTVLSSEAENVLSLLVQVGLLRQKLDSLEKCNLAMTQNYEGQLQALKAQFSKLSSSFEKLRLHQMKQNKFRRKETPHFRDEMPFDPSALNQKLERGQRDGPGDRPGFQAGSRPPPTRRCRALQPRGSSCGFPCPGRPVAATASTALCAGTAMPAVLLPLPQRRSGRWACPCPPCLVSVPSPRPSRHRAGHSQPLQSPGEAPAVLAGPRLPPAHAIPPGAPLRPVSGPSSCHGCHRPVNALPGLPHNTQLHSFSSRVSLRLSSQEFRAKSREWDQQEILYQTHLVSVDAQQKVLSEKCDQFQKQTQSRQGQLNGKLRCIQASGPETPRLTWEPGPGCEAGERDSFIIEKLKAAVSEMALSRSKLQGENQKLLQELKVCQRQCQAWPALEGQGRAVRPRGRAVRPRPCSRTGCRQAAASGSARKPSRQAAPRPAKRGCVCPSPAPRLAPVTPGQSRRARRRRRQNLLGHVSPRHGTVKALAACRHGRARGPCPACPAARRPELLPGPPWRCSPGRPPGCPCRPARPHRARGPGLSVGPREMETETLARGVDGGVTGRAPGKRRSGSGGCGGAVSGSALQLLSAGPAGTPGSPSPSRFPAVAASGPPRDQPSALPLASSAALSRVSWSAAVRAARGDGTVESRSRCRRASRPRGEVSRHQEAAAGGASSAEAAVTRGASGRSQGPEQTGAGLRGCGRRRRTPGGRVLRCVPSAAAAAAPSVPGPVPPVREALGPQKRHGSEGPVSTPDRQSLSGRDEARRGSAVESEPSQGSRRSCRPLPARPCRSCHAPVTGQPFICRCPRLAGASATRLPGPGARRAAGTGPSGSPDRQLRREG</sequence>
<dbReference type="AlphaFoldDB" id="A0A8J6DWH4"/>
<evidence type="ECO:0000313" key="7">
    <source>
        <dbReference type="Proteomes" id="UP000700334"/>
    </source>
</evidence>
<dbReference type="Proteomes" id="UP000700334">
    <property type="component" value="Unassembled WGS sequence"/>
</dbReference>
<feature type="compositionally biased region" description="Low complexity" evidence="4">
    <location>
        <begin position="362"/>
        <end position="371"/>
    </location>
</feature>
<evidence type="ECO:0000313" key="6">
    <source>
        <dbReference type="EMBL" id="KAG8522380.1"/>
    </source>
</evidence>
<keyword evidence="2" id="KW-0963">Cytoplasm</keyword>
<feature type="region of interest" description="Disordered" evidence="4">
    <location>
        <begin position="497"/>
        <end position="529"/>
    </location>
</feature>
<gene>
    <name evidence="6" type="ORF">J0S82_002248</name>
</gene>
<feature type="domain" description="CEP63/Deup1 N-terminal" evidence="5">
    <location>
        <begin position="667"/>
        <end position="788"/>
    </location>
</feature>
<feature type="compositionally biased region" description="Basic and acidic residues" evidence="4">
    <location>
        <begin position="478"/>
        <end position="487"/>
    </location>
</feature>
<accession>A0A8J6DWH4</accession>
<dbReference type="InterPro" id="IPR031470">
    <property type="entry name" value="CEP63/Deup1_N"/>
</dbReference>
<evidence type="ECO:0000256" key="4">
    <source>
        <dbReference type="SAM" id="MobiDB-lite"/>
    </source>
</evidence>
<dbReference type="PANTHER" id="PTHR18875:SF5">
    <property type="entry name" value="DEUTEROSOME ASSEMBLY PROTEIN 1"/>
    <property type="match status" value="1"/>
</dbReference>
<comment type="caution">
    <text evidence="6">The sequence shown here is derived from an EMBL/GenBank/DDBJ whole genome shotgun (WGS) entry which is preliminary data.</text>
</comment>
<comment type="subcellular location">
    <subcellularLocation>
        <location evidence="1">Cytoplasm</location>
    </subcellularLocation>
</comment>
<name>A0A8J6DWH4_GALPY</name>
<dbReference type="Pfam" id="PF17045">
    <property type="entry name" value="CEP63"/>
    <property type="match status" value="3"/>
</dbReference>
<feature type="region of interest" description="Disordered" evidence="4">
    <location>
        <begin position="950"/>
        <end position="1019"/>
    </location>
</feature>
<feature type="compositionally biased region" description="Basic and acidic residues" evidence="4">
    <location>
        <begin position="1036"/>
        <end position="1046"/>
    </location>
</feature>
<keyword evidence="3" id="KW-0175">Coiled coil</keyword>
<evidence type="ECO:0000256" key="3">
    <source>
        <dbReference type="ARBA" id="ARBA00023054"/>
    </source>
</evidence>
<feature type="compositionally biased region" description="Low complexity" evidence="4">
    <location>
        <begin position="1112"/>
        <end position="1122"/>
    </location>
</feature>
<feature type="region of interest" description="Disordered" evidence="4">
    <location>
        <begin position="276"/>
        <end position="386"/>
    </location>
</feature>
<feature type="compositionally biased region" description="Low complexity" evidence="4">
    <location>
        <begin position="985"/>
        <end position="997"/>
    </location>
</feature>
<feature type="region of interest" description="Disordered" evidence="4">
    <location>
        <begin position="799"/>
        <end position="872"/>
    </location>
</feature>
<organism evidence="6 7">
    <name type="scientific">Galemys pyrenaicus</name>
    <name type="common">Iberian desman</name>
    <name type="synonym">Pyrenean desman</name>
    <dbReference type="NCBI Taxonomy" id="202257"/>
    <lineage>
        <taxon>Eukaryota</taxon>
        <taxon>Metazoa</taxon>
        <taxon>Chordata</taxon>
        <taxon>Craniata</taxon>
        <taxon>Vertebrata</taxon>
        <taxon>Euteleostomi</taxon>
        <taxon>Mammalia</taxon>
        <taxon>Eutheria</taxon>
        <taxon>Laurasiatheria</taxon>
        <taxon>Eulipotyphla</taxon>
        <taxon>Talpidae</taxon>
        <taxon>Galemys</taxon>
    </lineage>
</organism>
<feature type="compositionally biased region" description="Low complexity" evidence="4">
    <location>
        <begin position="296"/>
        <end position="319"/>
    </location>
</feature>
<dbReference type="GO" id="GO:0098535">
    <property type="term" value="P:de novo centriole assembly involved in multi-ciliated epithelial cell differentiation"/>
    <property type="evidence" value="ECO:0007669"/>
    <property type="project" value="TreeGrafter"/>
</dbReference>
<feature type="region of interest" description="Disordered" evidence="4">
    <location>
        <begin position="472"/>
        <end position="491"/>
    </location>
</feature>
<proteinExistence type="predicted"/>
<evidence type="ECO:0000259" key="5">
    <source>
        <dbReference type="Pfam" id="PF17045"/>
    </source>
</evidence>
<dbReference type="EMBL" id="JAGFMF010011436">
    <property type="protein sequence ID" value="KAG8522380.1"/>
    <property type="molecule type" value="Genomic_DNA"/>
</dbReference>
<feature type="domain" description="CEP63/Deup1 N-terminal" evidence="5">
    <location>
        <begin position="230"/>
        <end position="293"/>
    </location>
</feature>
<feature type="region of interest" description="Disordered" evidence="4">
    <location>
        <begin position="585"/>
        <end position="605"/>
    </location>
</feature>
<feature type="domain" description="CEP63/Deup1 N-terminal" evidence="5">
    <location>
        <begin position="422"/>
        <end position="499"/>
    </location>
</feature>
<evidence type="ECO:0000256" key="2">
    <source>
        <dbReference type="ARBA" id="ARBA00022490"/>
    </source>
</evidence>
<protein>
    <submittedName>
        <fullName evidence="6">Deuterosome assembly protein 1</fullName>
    </submittedName>
</protein>
<reference evidence="6" key="1">
    <citation type="journal article" date="2021" name="Evol. Appl.">
        <title>The genome of the Pyrenean desman and the effects of bottlenecks and inbreeding on the genomic landscape of an endangered species.</title>
        <authorList>
            <person name="Escoda L."/>
            <person name="Castresana J."/>
        </authorList>
    </citation>
    <scope>NUCLEOTIDE SEQUENCE</scope>
    <source>
        <strain evidence="6">IBE-C5619</strain>
    </source>
</reference>
<dbReference type="GO" id="GO:0098536">
    <property type="term" value="C:deuterosome"/>
    <property type="evidence" value="ECO:0007669"/>
    <property type="project" value="TreeGrafter"/>
</dbReference>
<feature type="region of interest" description="Disordered" evidence="4">
    <location>
        <begin position="1209"/>
        <end position="1238"/>
    </location>
</feature>
<feature type="compositionally biased region" description="Low complexity" evidence="4">
    <location>
        <begin position="1064"/>
        <end position="1075"/>
    </location>
</feature>
<feature type="compositionally biased region" description="Gly residues" evidence="4">
    <location>
        <begin position="373"/>
        <end position="386"/>
    </location>
</feature>
<feature type="region of interest" description="Disordered" evidence="4">
    <location>
        <begin position="1035"/>
        <end position="1197"/>
    </location>
</feature>
<dbReference type="GO" id="GO:0007099">
    <property type="term" value="P:centriole replication"/>
    <property type="evidence" value="ECO:0007669"/>
    <property type="project" value="TreeGrafter"/>
</dbReference>
<keyword evidence="7" id="KW-1185">Reference proteome</keyword>
<dbReference type="GO" id="GO:0005814">
    <property type="term" value="C:centriole"/>
    <property type="evidence" value="ECO:0007669"/>
    <property type="project" value="TreeGrafter"/>
</dbReference>
<dbReference type="OrthoDB" id="10007333at2759"/>